<evidence type="ECO:0000256" key="1">
    <source>
        <dbReference type="SAM" id="MobiDB-lite"/>
    </source>
</evidence>
<evidence type="ECO:0000313" key="3">
    <source>
        <dbReference type="Proteomes" id="UP001177670"/>
    </source>
</evidence>
<evidence type="ECO:0000313" key="2">
    <source>
        <dbReference type="EMBL" id="KAK1131520.1"/>
    </source>
</evidence>
<gene>
    <name evidence="2" type="ORF">K0M31_017797</name>
</gene>
<comment type="caution">
    <text evidence="2">The sequence shown here is derived from an EMBL/GenBank/DDBJ whole genome shotgun (WGS) entry which is preliminary data.</text>
</comment>
<protein>
    <submittedName>
        <fullName evidence="2">Uncharacterized protein</fullName>
    </submittedName>
</protein>
<accession>A0AA40KSU8</accession>
<feature type="region of interest" description="Disordered" evidence="1">
    <location>
        <begin position="54"/>
        <end position="75"/>
    </location>
</feature>
<name>A0AA40KSU8_9HYME</name>
<organism evidence="2 3">
    <name type="scientific">Melipona bicolor</name>
    <dbReference type="NCBI Taxonomy" id="60889"/>
    <lineage>
        <taxon>Eukaryota</taxon>
        <taxon>Metazoa</taxon>
        <taxon>Ecdysozoa</taxon>
        <taxon>Arthropoda</taxon>
        <taxon>Hexapoda</taxon>
        <taxon>Insecta</taxon>
        <taxon>Pterygota</taxon>
        <taxon>Neoptera</taxon>
        <taxon>Endopterygota</taxon>
        <taxon>Hymenoptera</taxon>
        <taxon>Apocrita</taxon>
        <taxon>Aculeata</taxon>
        <taxon>Apoidea</taxon>
        <taxon>Anthophila</taxon>
        <taxon>Apidae</taxon>
        <taxon>Melipona</taxon>
    </lineage>
</organism>
<sequence>MTHTEALRSCRLVNAIRRRKWRDNLPIAADVVFLPAPGSTTGTRTGNSLRFSLNRPPKAGRNATGKKQMTSRALTSKRPSIQLANLNRIVQDETDNRYIRGVFTVICSPPAVESTAKVNNEPMGEHDDGNDPGSDRANPSRSGPAASTNRSPPRANVPRVLASRDELGG</sequence>
<proteinExistence type="predicted"/>
<dbReference type="Proteomes" id="UP001177670">
    <property type="component" value="Unassembled WGS sequence"/>
</dbReference>
<reference evidence="2" key="1">
    <citation type="submission" date="2021-10" db="EMBL/GenBank/DDBJ databases">
        <title>Melipona bicolor Genome sequencing and assembly.</title>
        <authorList>
            <person name="Araujo N.S."/>
            <person name="Arias M.C."/>
        </authorList>
    </citation>
    <scope>NUCLEOTIDE SEQUENCE</scope>
    <source>
        <strain evidence="2">USP_2M_L1-L4_2017</strain>
        <tissue evidence="2">Whole body</tissue>
    </source>
</reference>
<feature type="compositionally biased region" description="Polar residues" evidence="1">
    <location>
        <begin position="137"/>
        <end position="151"/>
    </location>
</feature>
<dbReference type="EMBL" id="JAHYIQ010000006">
    <property type="protein sequence ID" value="KAK1131520.1"/>
    <property type="molecule type" value="Genomic_DNA"/>
</dbReference>
<keyword evidence="3" id="KW-1185">Reference proteome</keyword>
<feature type="region of interest" description="Disordered" evidence="1">
    <location>
        <begin position="116"/>
        <end position="169"/>
    </location>
</feature>
<dbReference type="AlphaFoldDB" id="A0AA40KSU8"/>
<feature type="compositionally biased region" description="Polar residues" evidence="1">
    <location>
        <begin position="65"/>
        <end position="75"/>
    </location>
</feature>